<dbReference type="AlphaFoldDB" id="A0A7Z3BKQ4"/>
<name>A0A7Z3BKQ4_9PSED</name>
<evidence type="ECO:0000313" key="2">
    <source>
        <dbReference type="Proteomes" id="UP000502549"/>
    </source>
</evidence>
<dbReference type="InterPro" id="IPR038765">
    <property type="entry name" value="Papain-like_cys_pep_sf"/>
</dbReference>
<sequence>MDKVQLSQGGEMGIARSLFSGITLFLLSGLVCASEPAKFPAPAFMVRFGEGFSVSNAHVISNMPNETNQFGMGMCYSHAATGVLNYYLCKYDKLDCSKAPPESLASALDMARFTSDTGDDEIEYSSSYQGIQEGGSPAKVLQAATILVGNVASQACFNEKMIFGDLIIEDKIASEEEIARQRKFLSGFSSFYEKYSKSGFDEASLPESVVNEASLLYQAKDHDLEATRRRIVRSLEEQSFDRFFARFVYPRECARAKNRVFFEYQNRAEFHYYPVKGQKFTYKGMMREIRNAIDKGNPVVVGGACLLGLKGKKCPGDLHALIVYGYATLCDPAGNCYEGLKFQNSFGPKMQEFERANWFSAKEYYAQSIPSKSDLAWLEIEEKRK</sequence>
<dbReference type="RefSeq" id="WP_169938073.1">
    <property type="nucleotide sequence ID" value="NZ_CP048833.1"/>
</dbReference>
<accession>A0A7Z3BKQ4</accession>
<reference evidence="1 2" key="1">
    <citation type="submission" date="2020-02" db="EMBL/GenBank/DDBJ databases">
        <title>Complete genome sequence of Pseudomonas multiresinivorans ORNL1.</title>
        <authorList>
            <person name="Podar M."/>
        </authorList>
    </citation>
    <scope>NUCLEOTIDE SEQUENCE [LARGE SCALE GENOMIC DNA]</scope>
    <source>
        <strain evidence="2">populi</strain>
    </source>
</reference>
<protein>
    <submittedName>
        <fullName evidence="1">Uncharacterized protein</fullName>
    </submittedName>
</protein>
<organism evidence="1 2">
    <name type="scientific">Pseudomonas multiresinivorans</name>
    <dbReference type="NCBI Taxonomy" id="95301"/>
    <lineage>
        <taxon>Bacteria</taxon>
        <taxon>Pseudomonadati</taxon>
        <taxon>Pseudomonadota</taxon>
        <taxon>Gammaproteobacteria</taxon>
        <taxon>Pseudomonadales</taxon>
        <taxon>Pseudomonadaceae</taxon>
        <taxon>Pseudomonas</taxon>
    </lineage>
</organism>
<dbReference type="Proteomes" id="UP000502549">
    <property type="component" value="Chromosome"/>
</dbReference>
<gene>
    <name evidence="1" type="ORF">G4G71_12785</name>
</gene>
<dbReference type="KEGG" id="pmui:G4G71_12785"/>
<dbReference type="SUPFAM" id="SSF54001">
    <property type="entry name" value="Cysteine proteinases"/>
    <property type="match status" value="1"/>
</dbReference>
<proteinExistence type="predicted"/>
<dbReference type="EMBL" id="CP048833">
    <property type="protein sequence ID" value="QJP08712.1"/>
    <property type="molecule type" value="Genomic_DNA"/>
</dbReference>
<evidence type="ECO:0000313" key="1">
    <source>
        <dbReference type="EMBL" id="QJP08712.1"/>
    </source>
</evidence>
<keyword evidence="2" id="KW-1185">Reference proteome</keyword>